<dbReference type="InterPro" id="IPR041669">
    <property type="entry name" value="TetR_C_15"/>
</dbReference>
<evidence type="ECO:0000256" key="1">
    <source>
        <dbReference type="ARBA" id="ARBA00023015"/>
    </source>
</evidence>
<sequence length="213" mass="24213">MNERAPAEMVDLERRAAPQQKRSQARIAQIVAATKRLLERGEVDSITTTTVAAEANVPVSSVYRYFPNIYSIHRTILEEFKLETDRIVLTVLEDPEAQDWQQSLSGVIFGLRELVASNPSYGAVFHLTLMTHELRAVREAWNLRLADVLATRWRQGKDGFHGGDPAIVARMTVEIYCSAEILIFEVRDRPEEAEAYFTEALMALQRYLAAYLK</sequence>
<evidence type="ECO:0000256" key="2">
    <source>
        <dbReference type="ARBA" id="ARBA00023125"/>
    </source>
</evidence>
<name>A0A1G9VEB5_9PROT</name>
<protein>
    <submittedName>
        <fullName evidence="7">DNA-binding transcriptional regulator, AcrR family</fullName>
    </submittedName>
</protein>
<reference evidence="7 8" key="1">
    <citation type="submission" date="2016-10" db="EMBL/GenBank/DDBJ databases">
        <authorList>
            <person name="de Groot N.N."/>
        </authorList>
    </citation>
    <scope>NUCLEOTIDE SEQUENCE [LARGE SCALE GENOMIC DNA]</scope>
    <source>
        <strain evidence="7 8">DSM 16077</strain>
    </source>
</reference>
<accession>A0A1G9VEB5</accession>
<evidence type="ECO:0000259" key="6">
    <source>
        <dbReference type="PROSITE" id="PS50977"/>
    </source>
</evidence>
<dbReference type="Pfam" id="PF17918">
    <property type="entry name" value="TetR_C_15"/>
    <property type="match status" value="1"/>
</dbReference>
<dbReference type="PROSITE" id="PS50977">
    <property type="entry name" value="HTH_TETR_2"/>
    <property type="match status" value="1"/>
</dbReference>
<dbReference type="InterPro" id="IPR050109">
    <property type="entry name" value="HTH-type_TetR-like_transc_reg"/>
</dbReference>
<dbReference type="RefSeq" id="WP_143024144.1">
    <property type="nucleotide sequence ID" value="NZ_FNHG01000019.1"/>
</dbReference>
<proteinExistence type="predicted"/>
<dbReference type="GO" id="GO:0000976">
    <property type="term" value="F:transcription cis-regulatory region binding"/>
    <property type="evidence" value="ECO:0007669"/>
    <property type="project" value="TreeGrafter"/>
</dbReference>
<evidence type="ECO:0000313" key="7">
    <source>
        <dbReference type="EMBL" id="SDM70562.1"/>
    </source>
</evidence>
<gene>
    <name evidence="7" type="ORF">SAMN04488568_11911</name>
</gene>
<dbReference type="AlphaFoldDB" id="A0A1G9VEB5"/>
<dbReference type="Gene3D" id="1.10.357.10">
    <property type="entry name" value="Tetracycline Repressor, domain 2"/>
    <property type="match status" value="1"/>
</dbReference>
<dbReference type="SUPFAM" id="SSF46689">
    <property type="entry name" value="Homeodomain-like"/>
    <property type="match status" value="1"/>
</dbReference>
<keyword evidence="8" id="KW-1185">Reference proteome</keyword>
<dbReference type="Proteomes" id="UP000199759">
    <property type="component" value="Unassembled WGS sequence"/>
</dbReference>
<dbReference type="PANTHER" id="PTHR30055:SF234">
    <property type="entry name" value="HTH-TYPE TRANSCRIPTIONAL REGULATOR BETI"/>
    <property type="match status" value="1"/>
</dbReference>
<dbReference type="OrthoDB" id="9779746at2"/>
<dbReference type="GO" id="GO:0003700">
    <property type="term" value="F:DNA-binding transcription factor activity"/>
    <property type="evidence" value="ECO:0007669"/>
    <property type="project" value="TreeGrafter"/>
</dbReference>
<evidence type="ECO:0000256" key="4">
    <source>
        <dbReference type="PROSITE-ProRule" id="PRU00335"/>
    </source>
</evidence>
<organism evidence="7 8">
    <name type="scientific">Maricaulis salignorans</name>
    <dbReference type="NCBI Taxonomy" id="144026"/>
    <lineage>
        <taxon>Bacteria</taxon>
        <taxon>Pseudomonadati</taxon>
        <taxon>Pseudomonadota</taxon>
        <taxon>Alphaproteobacteria</taxon>
        <taxon>Maricaulales</taxon>
        <taxon>Maricaulaceae</taxon>
        <taxon>Maricaulis</taxon>
    </lineage>
</organism>
<feature type="domain" description="HTH tetR-type" evidence="6">
    <location>
        <begin position="24"/>
        <end position="84"/>
    </location>
</feature>
<keyword evidence="3" id="KW-0804">Transcription</keyword>
<evidence type="ECO:0000256" key="3">
    <source>
        <dbReference type="ARBA" id="ARBA00023163"/>
    </source>
</evidence>
<dbReference type="STRING" id="144026.SAMN04488568_11911"/>
<keyword evidence="2 4" id="KW-0238">DNA-binding</keyword>
<keyword evidence="1" id="KW-0805">Transcription regulation</keyword>
<feature type="compositionally biased region" description="Basic and acidic residues" evidence="5">
    <location>
        <begin position="1"/>
        <end position="16"/>
    </location>
</feature>
<feature type="DNA-binding region" description="H-T-H motif" evidence="4">
    <location>
        <begin position="47"/>
        <end position="66"/>
    </location>
</feature>
<feature type="region of interest" description="Disordered" evidence="5">
    <location>
        <begin position="1"/>
        <end position="21"/>
    </location>
</feature>
<dbReference type="Pfam" id="PF00440">
    <property type="entry name" value="TetR_N"/>
    <property type="match status" value="1"/>
</dbReference>
<dbReference type="InterPro" id="IPR001647">
    <property type="entry name" value="HTH_TetR"/>
</dbReference>
<evidence type="ECO:0000256" key="5">
    <source>
        <dbReference type="SAM" id="MobiDB-lite"/>
    </source>
</evidence>
<dbReference type="EMBL" id="FNHG01000019">
    <property type="protein sequence ID" value="SDM70562.1"/>
    <property type="molecule type" value="Genomic_DNA"/>
</dbReference>
<dbReference type="InterPro" id="IPR009057">
    <property type="entry name" value="Homeodomain-like_sf"/>
</dbReference>
<dbReference type="PANTHER" id="PTHR30055">
    <property type="entry name" value="HTH-TYPE TRANSCRIPTIONAL REGULATOR RUTR"/>
    <property type="match status" value="1"/>
</dbReference>
<evidence type="ECO:0000313" key="8">
    <source>
        <dbReference type="Proteomes" id="UP000199759"/>
    </source>
</evidence>